<dbReference type="Pfam" id="PF00005">
    <property type="entry name" value="ABC_tran"/>
    <property type="match status" value="1"/>
</dbReference>
<feature type="domain" description="ABC transporter" evidence="1">
    <location>
        <begin position="41"/>
        <end position="95"/>
    </location>
</feature>
<gene>
    <name evidence="2" type="ORF">METZ01_LOCUS302703</name>
</gene>
<feature type="non-terminal residue" evidence="2">
    <location>
        <position position="108"/>
    </location>
</feature>
<dbReference type="PANTHER" id="PTHR42798">
    <property type="entry name" value="LIPOPROTEIN-RELEASING SYSTEM ATP-BINDING PROTEIN LOLD"/>
    <property type="match status" value="1"/>
</dbReference>
<sequence length="108" mass="11914">MSDDSYTNENIFQSPAENRDYIVCQDLFKIFKPADLEVVALRGLDLKVQKGELIAIVGSSGSGKTTLLNILAGLERPSAGQVYVGNRDMLNISEKELVSYRRTDVGFV</sequence>
<evidence type="ECO:0000313" key="2">
    <source>
        <dbReference type="EMBL" id="SVC49849.1"/>
    </source>
</evidence>
<accession>A0A382MLZ7</accession>
<organism evidence="2">
    <name type="scientific">marine metagenome</name>
    <dbReference type="NCBI Taxonomy" id="408172"/>
    <lineage>
        <taxon>unclassified sequences</taxon>
        <taxon>metagenomes</taxon>
        <taxon>ecological metagenomes</taxon>
    </lineage>
</organism>
<dbReference type="GO" id="GO:0005524">
    <property type="term" value="F:ATP binding"/>
    <property type="evidence" value="ECO:0007669"/>
    <property type="project" value="InterPro"/>
</dbReference>
<dbReference type="InterPro" id="IPR027417">
    <property type="entry name" value="P-loop_NTPase"/>
</dbReference>
<dbReference type="SUPFAM" id="SSF52540">
    <property type="entry name" value="P-loop containing nucleoside triphosphate hydrolases"/>
    <property type="match status" value="1"/>
</dbReference>
<name>A0A382MLZ7_9ZZZZ</name>
<dbReference type="InterPro" id="IPR003439">
    <property type="entry name" value="ABC_transporter-like_ATP-bd"/>
</dbReference>
<dbReference type="EMBL" id="UINC01094530">
    <property type="protein sequence ID" value="SVC49849.1"/>
    <property type="molecule type" value="Genomic_DNA"/>
</dbReference>
<dbReference type="Gene3D" id="3.40.50.300">
    <property type="entry name" value="P-loop containing nucleotide triphosphate hydrolases"/>
    <property type="match status" value="1"/>
</dbReference>
<reference evidence="2" key="1">
    <citation type="submission" date="2018-05" db="EMBL/GenBank/DDBJ databases">
        <authorList>
            <person name="Lanie J.A."/>
            <person name="Ng W.-L."/>
            <person name="Kazmierczak K.M."/>
            <person name="Andrzejewski T.M."/>
            <person name="Davidsen T.M."/>
            <person name="Wayne K.J."/>
            <person name="Tettelin H."/>
            <person name="Glass J.I."/>
            <person name="Rusch D."/>
            <person name="Podicherti R."/>
            <person name="Tsui H.-C.T."/>
            <person name="Winkler M.E."/>
        </authorList>
    </citation>
    <scope>NUCLEOTIDE SEQUENCE</scope>
</reference>
<dbReference type="AlphaFoldDB" id="A0A382MLZ7"/>
<dbReference type="PANTHER" id="PTHR42798:SF2">
    <property type="entry name" value="ABC TRANSPORTER ATP-BINDING PROTEIN MG467-RELATED"/>
    <property type="match status" value="1"/>
</dbReference>
<dbReference type="GO" id="GO:0016887">
    <property type="term" value="F:ATP hydrolysis activity"/>
    <property type="evidence" value="ECO:0007669"/>
    <property type="project" value="InterPro"/>
</dbReference>
<evidence type="ECO:0000259" key="1">
    <source>
        <dbReference type="Pfam" id="PF00005"/>
    </source>
</evidence>
<protein>
    <recommendedName>
        <fullName evidence="1">ABC transporter domain-containing protein</fullName>
    </recommendedName>
</protein>
<proteinExistence type="predicted"/>